<proteinExistence type="predicted"/>
<accession>A0A7W6DT38</accession>
<dbReference type="Proteomes" id="UP000541426">
    <property type="component" value="Unassembled WGS sequence"/>
</dbReference>
<gene>
    <name evidence="1" type="ORF">GGQ68_002558</name>
</gene>
<keyword evidence="2" id="KW-1185">Reference proteome</keyword>
<dbReference type="AlphaFoldDB" id="A0A7W6DT38"/>
<sequence length="157" mass="17506">MSTAQLKPDLRFNPKKVATYRKRATSGQLKTNPTEPNSPVLTEAEAARVFAFGADCCWTILCTPFMCSAGRIRQRIPSADPKGLQQCMSRCFLAKYKIRNGRSHTDRSCSIAQTRHAPDHMFRTAIKNAFHQSGICPQRLKPDQTAFLFGGKIARGC</sequence>
<dbReference type="RefSeq" id="WP_183966408.1">
    <property type="nucleotide sequence ID" value="NZ_BAABBZ010000007.1"/>
</dbReference>
<reference evidence="1 2" key="1">
    <citation type="submission" date="2020-08" db="EMBL/GenBank/DDBJ databases">
        <title>Genomic Encyclopedia of Type Strains, Phase IV (KMG-IV): sequencing the most valuable type-strain genomes for metagenomic binning, comparative biology and taxonomic classification.</title>
        <authorList>
            <person name="Goeker M."/>
        </authorList>
    </citation>
    <scope>NUCLEOTIDE SEQUENCE [LARGE SCALE GENOMIC DNA]</scope>
    <source>
        <strain evidence="1 2">DSM 102235</strain>
    </source>
</reference>
<evidence type="ECO:0000313" key="1">
    <source>
        <dbReference type="EMBL" id="MBB3986220.1"/>
    </source>
</evidence>
<evidence type="ECO:0000313" key="2">
    <source>
        <dbReference type="Proteomes" id="UP000541426"/>
    </source>
</evidence>
<name>A0A7W6DT38_9RHOB</name>
<protein>
    <submittedName>
        <fullName evidence="1">Uncharacterized protein</fullName>
    </submittedName>
</protein>
<comment type="caution">
    <text evidence="1">The sequence shown here is derived from an EMBL/GenBank/DDBJ whole genome shotgun (WGS) entry which is preliminary data.</text>
</comment>
<dbReference type="EMBL" id="JACIEJ010000005">
    <property type="protein sequence ID" value="MBB3986220.1"/>
    <property type="molecule type" value="Genomic_DNA"/>
</dbReference>
<organism evidence="1 2">
    <name type="scientific">Sagittula marina</name>
    <dbReference type="NCBI Taxonomy" id="943940"/>
    <lineage>
        <taxon>Bacteria</taxon>
        <taxon>Pseudomonadati</taxon>
        <taxon>Pseudomonadota</taxon>
        <taxon>Alphaproteobacteria</taxon>
        <taxon>Rhodobacterales</taxon>
        <taxon>Roseobacteraceae</taxon>
        <taxon>Sagittula</taxon>
    </lineage>
</organism>